<evidence type="ECO:0000256" key="1">
    <source>
        <dbReference type="SAM" id="Phobius"/>
    </source>
</evidence>
<keyword evidence="1" id="KW-0472">Membrane</keyword>
<protein>
    <submittedName>
        <fullName evidence="2">Uncharacterized protein</fullName>
    </submittedName>
</protein>
<feature type="transmembrane region" description="Helical" evidence="1">
    <location>
        <begin position="12"/>
        <end position="31"/>
    </location>
</feature>
<dbReference type="OrthoDB" id="1447857at2"/>
<evidence type="ECO:0000313" key="3">
    <source>
        <dbReference type="Proteomes" id="UP000249696"/>
    </source>
</evidence>
<proteinExistence type="predicted"/>
<dbReference type="RefSeq" id="WP_111624900.1">
    <property type="nucleotide sequence ID" value="NZ_QLLN01000007.1"/>
</dbReference>
<name>A0A327QUN1_9FLAO</name>
<dbReference type="AlphaFoldDB" id="A0A327QUN1"/>
<keyword evidence="1" id="KW-0812">Transmembrane</keyword>
<evidence type="ECO:0000313" key="2">
    <source>
        <dbReference type="EMBL" id="RAJ07981.1"/>
    </source>
</evidence>
<dbReference type="EMBL" id="QLLN01000007">
    <property type="protein sequence ID" value="RAJ07981.1"/>
    <property type="molecule type" value="Genomic_DNA"/>
</dbReference>
<keyword evidence="1" id="KW-1133">Transmembrane helix</keyword>
<sequence length="87" mass="10066">MGSIFKAKSMPILILIVLSTLAIAFSVIFYFKKRNHALKNAHRNLVGYYLESIEHHRVTYSNRESGLNEYSFITYNLKEALLEQSIV</sequence>
<dbReference type="Proteomes" id="UP000249696">
    <property type="component" value="Unassembled WGS sequence"/>
</dbReference>
<organism evidence="2 3">
    <name type="scientific">Arenibacter echinorum</name>
    <dbReference type="NCBI Taxonomy" id="440515"/>
    <lineage>
        <taxon>Bacteria</taxon>
        <taxon>Pseudomonadati</taxon>
        <taxon>Bacteroidota</taxon>
        <taxon>Flavobacteriia</taxon>
        <taxon>Flavobacteriales</taxon>
        <taxon>Flavobacteriaceae</taxon>
        <taxon>Arenibacter</taxon>
    </lineage>
</organism>
<comment type="caution">
    <text evidence="2">The sequence shown here is derived from an EMBL/GenBank/DDBJ whole genome shotgun (WGS) entry which is preliminary data.</text>
</comment>
<accession>A0A327QUN1</accession>
<reference evidence="2 3" key="1">
    <citation type="submission" date="2018-06" db="EMBL/GenBank/DDBJ databases">
        <title>Genomic Encyclopedia of Archaeal and Bacterial Type Strains, Phase II (KMG-II): from individual species to whole genera.</title>
        <authorList>
            <person name="Goeker M."/>
        </authorList>
    </citation>
    <scope>NUCLEOTIDE SEQUENCE [LARGE SCALE GENOMIC DNA]</scope>
    <source>
        <strain evidence="2 3">DSM 23522</strain>
    </source>
</reference>
<keyword evidence="3" id="KW-1185">Reference proteome</keyword>
<gene>
    <name evidence="2" type="ORF">LV92_03543</name>
</gene>